<dbReference type="KEGG" id="dka:DKAM_0855"/>
<protein>
    <submittedName>
        <fullName evidence="1">Uncharacterized protein</fullName>
    </submittedName>
</protein>
<sequence>MESIYSVRNIGDSTGVISILTKNAVVRSKPATLMALTKILNYELYSR</sequence>
<accession>B8D500</accession>
<gene>
    <name evidence="1" type="ordered locus">DKAM_0855</name>
</gene>
<organism evidence="1 2">
    <name type="scientific">Desulfurococcus amylolyticus (strain DSM 18924 / JCM 16383 / VKM B-2413 / 1221n)</name>
    <name type="common">Desulfurococcus kamchatkensis</name>
    <dbReference type="NCBI Taxonomy" id="490899"/>
    <lineage>
        <taxon>Archaea</taxon>
        <taxon>Thermoproteota</taxon>
        <taxon>Thermoprotei</taxon>
        <taxon>Desulfurococcales</taxon>
        <taxon>Desulfurococcaceae</taxon>
        <taxon>Desulfurococcus</taxon>
    </lineage>
</organism>
<dbReference type="Gene3D" id="3.90.950.10">
    <property type="match status" value="1"/>
</dbReference>
<dbReference type="AlphaFoldDB" id="B8D500"/>
<evidence type="ECO:0000313" key="2">
    <source>
        <dbReference type="Proteomes" id="UP000006903"/>
    </source>
</evidence>
<dbReference type="EMBL" id="CP001140">
    <property type="protein sequence ID" value="ACL11181.1"/>
    <property type="molecule type" value="Genomic_DNA"/>
</dbReference>
<evidence type="ECO:0000313" key="1">
    <source>
        <dbReference type="EMBL" id="ACL11181.1"/>
    </source>
</evidence>
<dbReference type="HOGENOM" id="CLU_3162946_0_0_2"/>
<name>B8D500_DESA1</name>
<dbReference type="eggNOG" id="arCOG01221">
    <property type="taxonomic scope" value="Archaea"/>
</dbReference>
<proteinExistence type="predicted"/>
<dbReference type="InterPro" id="IPR029001">
    <property type="entry name" value="ITPase-like_fam"/>
</dbReference>
<reference evidence="1 2" key="1">
    <citation type="journal article" date="2009" name="J. Bacteriol.">
        <title>Complete genome sequence of the anaerobic, protein-degrading hyperthermophilic crenarchaeon Desulfurococcus kamchatkensis.</title>
        <authorList>
            <person name="Ravin N.V."/>
            <person name="Mardanov A.V."/>
            <person name="Beletsky A.V."/>
            <person name="Kublanov I.V."/>
            <person name="Kolganova T.V."/>
            <person name="Lebedinsky A.V."/>
            <person name="Chernyh N.A."/>
            <person name="Bonch-Osmolovskaya E.A."/>
            <person name="Skryabin K.G."/>
        </authorList>
    </citation>
    <scope>NUCLEOTIDE SEQUENCE [LARGE SCALE GENOMIC DNA]</scope>
    <source>
        <strain evidence="2">DSM 18924 / JCM 16383 / VKM B-2413 / 1221n</strain>
    </source>
</reference>
<dbReference type="Proteomes" id="UP000006903">
    <property type="component" value="Chromosome"/>
</dbReference>